<evidence type="ECO:0000313" key="7">
    <source>
        <dbReference type="Proteomes" id="UP000254866"/>
    </source>
</evidence>
<comment type="similarity">
    <text evidence="5">Belongs to the cytochrome P450 family.</text>
</comment>
<dbReference type="STRING" id="2656787.A0A370T8Q1"/>
<keyword evidence="5" id="KW-0560">Oxidoreductase</keyword>
<dbReference type="Proteomes" id="UP000254866">
    <property type="component" value="Unassembled WGS sequence"/>
</dbReference>
<proteinExistence type="inferred from homology"/>
<dbReference type="GO" id="GO:0005506">
    <property type="term" value="F:iron ion binding"/>
    <property type="evidence" value="ECO:0007669"/>
    <property type="project" value="InterPro"/>
</dbReference>
<sequence>MEIIGAVAQLFFFFGALALANTLWAYYQSPIKKIPGPFLAKFTNLWRFFDNWGGRPELTHQLLHAKYGSAVRLGPDLVSLSDPALMRKIYDSRGQFRKTEFYSVNDAKVGSTIISNVFSTRSNADHTQKRSLLTQFYKMSHLLKSESLVDDTIDSFCKHLDRFADEGTVCKMDEWLLFFAWDVISQLTFSRPMGFMDEGKDYSGLLGTADKALDYFSVIGQIPALDKWLAKNPIMPIGPPSFDAAAGFCAQQSISRQQAGEKTEGKRDMLDDFLQLKKQNPLTMDDNGVIGAVLVNVLAGADTTAIVLRAVVYYTLKNPIIYRKLQQELDDANLTAPLAYAAVSKLPYFDAVIRESCRFHPGVGLLLERIVPDTGLQLADGTFLPAGTKVGMNPWVIHKNKTIYGQDAESFRPERWLRNEEGGETDEAYAERLATMKRNDLCFGTGKRVCIGKDISIMEMYKTMATLFKNYEMNLVDPEKEWHVQNSWFVRQTGINVKVQRRKPIIA</sequence>
<dbReference type="InterPro" id="IPR002401">
    <property type="entry name" value="Cyt_P450_E_grp-I"/>
</dbReference>
<evidence type="ECO:0008006" key="8">
    <source>
        <dbReference type="Google" id="ProtNLM"/>
    </source>
</evidence>
<dbReference type="PRINTS" id="PR00463">
    <property type="entry name" value="EP450I"/>
</dbReference>
<dbReference type="GO" id="GO:0020037">
    <property type="term" value="F:heme binding"/>
    <property type="evidence" value="ECO:0007669"/>
    <property type="project" value="InterPro"/>
</dbReference>
<keyword evidence="3 4" id="KW-0408">Iron</keyword>
<dbReference type="GO" id="GO:0004497">
    <property type="term" value="F:monooxygenase activity"/>
    <property type="evidence" value="ECO:0007669"/>
    <property type="project" value="UniProtKB-KW"/>
</dbReference>
<keyword evidence="7" id="KW-1185">Reference proteome</keyword>
<evidence type="ECO:0000256" key="4">
    <source>
        <dbReference type="PIRSR" id="PIRSR602401-1"/>
    </source>
</evidence>
<evidence type="ECO:0000256" key="3">
    <source>
        <dbReference type="ARBA" id="ARBA00023004"/>
    </source>
</evidence>
<dbReference type="PANTHER" id="PTHR24305">
    <property type="entry name" value="CYTOCHROME P450"/>
    <property type="match status" value="1"/>
</dbReference>
<dbReference type="Gene3D" id="1.10.630.10">
    <property type="entry name" value="Cytochrome P450"/>
    <property type="match status" value="1"/>
</dbReference>
<dbReference type="Pfam" id="PF00067">
    <property type="entry name" value="p450"/>
    <property type="match status" value="1"/>
</dbReference>
<dbReference type="InterPro" id="IPR036396">
    <property type="entry name" value="Cyt_P450_sf"/>
</dbReference>
<evidence type="ECO:0000313" key="6">
    <source>
        <dbReference type="EMBL" id="RDL29798.1"/>
    </source>
</evidence>
<dbReference type="InterPro" id="IPR017972">
    <property type="entry name" value="Cyt_P450_CS"/>
</dbReference>
<feature type="binding site" description="axial binding residue" evidence="4">
    <location>
        <position position="450"/>
    </location>
    <ligand>
        <name>heme</name>
        <dbReference type="ChEBI" id="CHEBI:30413"/>
    </ligand>
    <ligandPart>
        <name>Fe</name>
        <dbReference type="ChEBI" id="CHEBI:18248"/>
    </ligandPart>
</feature>
<evidence type="ECO:0000256" key="2">
    <source>
        <dbReference type="ARBA" id="ARBA00022723"/>
    </source>
</evidence>
<keyword evidence="5" id="KW-0503">Monooxygenase</keyword>
<keyword evidence="4 5" id="KW-0349">Heme</keyword>
<dbReference type="RefSeq" id="XP_031864555.1">
    <property type="nucleotide sequence ID" value="XM_032019286.1"/>
</dbReference>
<comment type="caution">
    <text evidence="6">The sequence shown here is derived from an EMBL/GenBank/DDBJ whole genome shotgun (WGS) entry which is preliminary data.</text>
</comment>
<name>A0A370T8Q1_9HELO</name>
<dbReference type="InterPro" id="IPR050121">
    <property type="entry name" value="Cytochrome_P450_monoxygenase"/>
</dbReference>
<protein>
    <recommendedName>
        <fullName evidence="8">Cytochrome P450</fullName>
    </recommendedName>
</protein>
<dbReference type="InterPro" id="IPR001128">
    <property type="entry name" value="Cyt_P450"/>
</dbReference>
<dbReference type="EMBL" id="NPIC01000018">
    <property type="protein sequence ID" value="RDL29798.1"/>
    <property type="molecule type" value="Genomic_DNA"/>
</dbReference>
<gene>
    <name evidence="6" type="ORF">BP5553_10663</name>
</gene>
<dbReference type="GeneID" id="43603512"/>
<evidence type="ECO:0000256" key="5">
    <source>
        <dbReference type="RuleBase" id="RU000461"/>
    </source>
</evidence>
<dbReference type="PANTHER" id="PTHR24305:SF180">
    <property type="entry name" value="P450, PUTATIVE (EUROFUNG)-RELATED"/>
    <property type="match status" value="1"/>
</dbReference>
<comment type="cofactor">
    <cofactor evidence="1 4">
        <name>heme</name>
        <dbReference type="ChEBI" id="CHEBI:30413"/>
    </cofactor>
</comment>
<dbReference type="PROSITE" id="PS00086">
    <property type="entry name" value="CYTOCHROME_P450"/>
    <property type="match status" value="1"/>
</dbReference>
<dbReference type="GO" id="GO:0016705">
    <property type="term" value="F:oxidoreductase activity, acting on paired donors, with incorporation or reduction of molecular oxygen"/>
    <property type="evidence" value="ECO:0007669"/>
    <property type="project" value="InterPro"/>
</dbReference>
<reference evidence="6 7" key="1">
    <citation type="journal article" date="2018" name="IMA Fungus">
        <title>IMA Genome-F 9: Draft genome sequence of Annulohypoxylon stygium, Aspergillus mulundensis, Berkeleyomyces basicola (syn. Thielaviopsis basicola), Ceratocystis smalleyi, two Cercospora beticola strains, Coleophoma cylindrospora, Fusarium fracticaudum, Phialophora cf. hyalina, and Morchella septimelata.</title>
        <authorList>
            <person name="Wingfield B.D."/>
            <person name="Bills G.F."/>
            <person name="Dong Y."/>
            <person name="Huang W."/>
            <person name="Nel W.J."/>
            <person name="Swalarsk-Parry B.S."/>
            <person name="Vaghefi N."/>
            <person name="Wilken P.M."/>
            <person name="An Z."/>
            <person name="de Beer Z.W."/>
            <person name="De Vos L."/>
            <person name="Chen L."/>
            <person name="Duong T.A."/>
            <person name="Gao Y."/>
            <person name="Hammerbacher A."/>
            <person name="Kikkert J.R."/>
            <person name="Li Y."/>
            <person name="Li H."/>
            <person name="Li K."/>
            <person name="Li Q."/>
            <person name="Liu X."/>
            <person name="Ma X."/>
            <person name="Naidoo K."/>
            <person name="Pethybridge S.J."/>
            <person name="Sun J."/>
            <person name="Steenkamp E.T."/>
            <person name="van der Nest M.A."/>
            <person name="van Wyk S."/>
            <person name="Wingfield M.J."/>
            <person name="Xiong C."/>
            <person name="Yue Q."/>
            <person name="Zhang X."/>
        </authorList>
    </citation>
    <scope>NUCLEOTIDE SEQUENCE [LARGE SCALE GENOMIC DNA]</scope>
    <source>
        <strain evidence="6 7">BP 5553</strain>
    </source>
</reference>
<organism evidence="6 7">
    <name type="scientific">Venustampulla echinocandica</name>
    <dbReference type="NCBI Taxonomy" id="2656787"/>
    <lineage>
        <taxon>Eukaryota</taxon>
        <taxon>Fungi</taxon>
        <taxon>Dikarya</taxon>
        <taxon>Ascomycota</taxon>
        <taxon>Pezizomycotina</taxon>
        <taxon>Leotiomycetes</taxon>
        <taxon>Helotiales</taxon>
        <taxon>Pleuroascaceae</taxon>
        <taxon>Venustampulla</taxon>
    </lineage>
</organism>
<accession>A0A370T8Q1</accession>
<dbReference type="PRINTS" id="PR00385">
    <property type="entry name" value="P450"/>
</dbReference>
<dbReference type="SUPFAM" id="SSF48264">
    <property type="entry name" value="Cytochrome P450"/>
    <property type="match status" value="1"/>
</dbReference>
<evidence type="ECO:0000256" key="1">
    <source>
        <dbReference type="ARBA" id="ARBA00001971"/>
    </source>
</evidence>
<keyword evidence="2 4" id="KW-0479">Metal-binding</keyword>
<dbReference type="OrthoDB" id="3934656at2759"/>
<dbReference type="CDD" id="cd11060">
    <property type="entry name" value="CYP57A1-like"/>
    <property type="match status" value="1"/>
</dbReference>
<dbReference type="AlphaFoldDB" id="A0A370T8Q1"/>